<dbReference type="EMBL" id="LPNL01000004">
    <property type="protein sequence ID" value="OEJ88006.1"/>
    <property type="molecule type" value="Genomic_DNA"/>
</dbReference>
<dbReference type="OrthoDB" id="3970938at2759"/>
<sequence length="207" mass="24897">MEHDLDPQLLQEETPYEDILKKLYEFKDYSYIGKLVESEDTWYDRLERELIHLDSLGKINTKYDDIDEISKDLLPSVFKCSKFTYNYLDALYIVLVEGILQDHLLKLVEVDFIDMREKIQVFVDRINKISRDLTYKEKETLRNMKRILLAKKIDYRIVEGLIDAFKTKFNDIIVKNQEDDVLLDRLVSLRNKRFKLISNIRKHKNQK</sequence>
<name>A0A1E5RM85_9ASCO</name>
<organism evidence="1 2">
    <name type="scientific">Hanseniaspora opuntiae</name>
    <dbReference type="NCBI Taxonomy" id="211096"/>
    <lineage>
        <taxon>Eukaryota</taxon>
        <taxon>Fungi</taxon>
        <taxon>Dikarya</taxon>
        <taxon>Ascomycota</taxon>
        <taxon>Saccharomycotina</taxon>
        <taxon>Saccharomycetes</taxon>
        <taxon>Saccharomycodales</taxon>
        <taxon>Saccharomycodaceae</taxon>
        <taxon>Hanseniaspora</taxon>
    </lineage>
</organism>
<accession>A0A1E5RM85</accession>
<evidence type="ECO:0000313" key="1">
    <source>
        <dbReference type="EMBL" id="OEJ88006.1"/>
    </source>
</evidence>
<dbReference type="Proteomes" id="UP000095605">
    <property type="component" value="Unassembled WGS sequence"/>
</dbReference>
<proteinExistence type="predicted"/>
<gene>
    <name evidence="1" type="ORF">AWRI3578_g1628</name>
</gene>
<dbReference type="AlphaFoldDB" id="A0A1E5RM85"/>
<reference evidence="2" key="1">
    <citation type="journal article" date="2016" name="Genome Announc.">
        <title>Genome sequences of three species of Hanseniaspora isolated from spontaneous wine fermentations.</title>
        <authorList>
            <person name="Sternes P.R."/>
            <person name="Lee D."/>
            <person name="Kutyna D.R."/>
            <person name="Borneman A.R."/>
        </authorList>
    </citation>
    <scope>NUCLEOTIDE SEQUENCE [LARGE SCALE GENOMIC DNA]</scope>
    <source>
        <strain evidence="2">AWRI3578</strain>
    </source>
</reference>
<evidence type="ECO:0000313" key="2">
    <source>
        <dbReference type="Proteomes" id="UP000095605"/>
    </source>
</evidence>
<protein>
    <submittedName>
        <fullName evidence="1">Uncharacterized protein</fullName>
    </submittedName>
</protein>
<comment type="caution">
    <text evidence="1">The sequence shown here is derived from an EMBL/GenBank/DDBJ whole genome shotgun (WGS) entry which is preliminary data.</text>
</comment>
<keyword evidence="2" id="KW-1185">Reference proteome</keyword>